<name>A0A1V6S5S8_9EURO</name>
<dbReference type="AlphaFoldDB" id="A0A1V6S5S8"/>
<sequence>MFTVCLTVSSLSSKPPNLYCNLLDYGSFQTTSHASQPFAFSTAPPATKQPSMTTDSCSTTCPEANGKIYASLYGENFHMNY</sequence>
<comment type="caution">
    <text evidence="1">The sequence shown here is derived from an EMBL/GenBank/DDBJ whole genome shotgun (WGS) entry which is preliminary data.</text>
</comment>
<protein>
    <submittedName>
        <fullName evidence="1">Uncharacterized protein</fullName>
    </submittedName>
</protein>
<evidence type="ECO:0000313" key="1">
    <source>
        <dbReference type="EMBL" id="OQE09392.1"/>
    </source>
</evidence>
<proteinExistence type="predicted"/>
<dbReference type="EMBL" id="MDYP01000006">
    <property type="protein sequence ID" value="OQE09392.1"/>
    <property type="molecule type" value="Genomic_DNA"/>
</dbReference>
<evidence type="ECO:0000313" key="2">
    <source>
        <dbReference type="Proteomes" id="UP000191518"/>
    </source>
</evidence>
<dbReference type="Proteomes" id="UP000191518">
    <property type="component" value="Unassembled WGS sequence"/>
</dbReference>
<accession>A0A1V6S5S8</accession>
<reference evidence="2" key="1">
    <citation type="journal article" date="2017" name="Nat. Microbiol.">
        <title>Global analysis of biosynthetic gene clusters reveals vast potential of secondary metabolite production in Penicillium species.</title>
        <authorList>
            <person name="Nielsen J.C."/>
            <person name="Grijseels S."/>
            <person name="Prigent S."/>
            <person name="Ji B."/>
            <person name="Dainat J."/>
            <person name="Nielsen K.F."/>
            <person name="Frisvad J.C."/>
            <person name="Workman M."/>
            <person name="Nielsen J."/>
        </authorList>
    </citation>
    <scope>NUCLEOTIDE SEQUENCE [LARGE SCALE GENOMIC DNA]</scope>
    <source>
        <strain evidence="2">IBT 29486</strain>
    </source>
</reference>
<gene>
    <name evidence="1" type="ORF">PENVUL_c006G03041</name>
</gene>
<keyword evidence="2" id="KW-1185">Reference proteome</keyword>
<dbReference type="STRING" id="29845.A0A1V6S5S8"/>
<organism evidence="1 2">
    <name type="scientific">Penicillium vulpinum</name>
    <dbReference type="NCBI Taxonomy" id="29845"/>
    <lineage>
        <taxon>Eukaryota</taxon>
        <taxon>Fungi</taxon>
        <taxon>Dikarya</taxon>
        <taxon>Ascomycota</taxon>
        <taxon>Pezizomycotina</taxon>
        <taxon>Eurotiomycetes</taxon>
        <taxon>Eurotiomycetidae</taxon>
        <taxon>Eurotiales</taxon>
        <taxon>Aspergillaceae</taxon>
        <taxon>Penicillium</taxon>
    </lineage>
</organism>